<evidence type="ECO:0000256" key="2">
    <source>
        <dbReference type="ARBA" id="ARBA00022448"/>
    </source>
</evidence>
<dbReference type="Gene3D" id="3.40.190.10">
    <property type="entry name" value="Periplasmic binding protein-like II"/>
    <property type="match status" value="2"/>
</dbReference>
<evidence type="ECO:0000256" key="3">
    <source>
        <dbReference type="ARBA" id="ARBA00022729"/>
    </source>
</evidence>
<sequence length="427" mass="45569">MNTIPRAAALAAFALVASLAATQAQAASIKISCGAIGYELELCKSAADAWAKKTGNEVQVVATPADSNERLALYQQILGSQSDKIDIFQIDVVWPGLLGTHLIDLTPYAKGTQSQHFESIVANNTVGGKLVAMPWFTDAGLLYYRKDLLEKYKQPLPVTWDDLAKSAKLIQEGERKAGNDRMWGYVWQGRAYEGLSCNALEWLVSFGGGSVVEPSGKISVNNPQAAEALQTAASWVGTISPSAVLNYAEEESRGVFQAGNAVYMRNWPYAWALSQAADSTIKGKVGITVLPKGNGANGRSAAALGGHQLAVSKYSKNPAIAADLVMYMTSAEVQKERAIKGSFNPTMPALYKDPEVLKANPFMGELYGTFASAAARPATVTGSHYNQVSNAFWNSAHEVLAGQAKATAALPQLETSLGRTSRGGKWN</sequence>
<dbReference type="PANTHER" id="PTHR30061">
    <property type="entry name" value="MALTOSE-BINDING PERIPLASMIC PROTEIN"/>
    <property type="match status" value="1"/>
</dbReference>
<feature type="signal peptide" evidence="4">
    <location>
        <begin position="1"/>
        <end position="26"/>
    </location>
</feature>
<reference evidence="5 6" key="1">
    <citation type="journal article" date="2019" name="Int. J. Syst. Evol. Microbiol.">
        <title>The Global Catalogue of Microorganisms (GCM) 10K type strain sequencing project: providing services to taxonomists for standard genome sequencing and annotation.</title>
        <authorList>
            <consortium name="The Broad Institute Genomics Platform"/>
            <consortium name="The Broad Institute Genome Sequencing Center for Infectious Disease"/>
            <person name="Wu L."/>
            <person name="Ma J."/>
        </authorList>
    </citation>
    <scope>NUCLEOTIDE SEQUENCE [LARGE SCALE GENOMIC DNA]</scope>
    <source>
        <strain evidence="5 6">JCM 15503</strain>
    </source>
</reference>
<dbReference type="RefSeq" id="WP_141291899.1">
    <property type="nucleotide sequence ID" value="NZ_BAAAEW010000003.1"/>
</dbReference>
<dbReference type="Proteomes" id="UP001500279">
    <property type="component" value="Unassembled WGS sequence"/>
</dbReference>
<dbReference type="Pfam" id="PF01547">
    <property type="entry name" value="SBP_bac_1"/>
    <property type="match status" value="1"/>
</dbReference>
<comment type="caution">
    <text evidence="5">The sequence shown here is derived from an EMBL/GenBank/DDBJ whole genome shotgun (WGS) entry which is preliminary data.</text>
</comment>
<proteinExistence type="inferred from homology"/>
<organism evidence="5 6">
    <name type="scientific">Ideonella azotifigens</name>
    <dbReference type="NCBI Taxonomy" id="513160"/>
    <lineage>
        <taxon>Bacteria</taxon>
        <taxon>Pseudomonadati</taxon>
        <taxon>Pseudomonadota</taxon>
        <taxon>Betaproteobacteria</taxon>
        <taxon>Burkholderiales</taxon>
        <taxon>Sphaerotilaceae</taxon>
        <taxon>Ideonella</taxon>
    </lineage>
</organism>
<feature type="chain" id="PRO_5045586993" evidence="4">
    <location>
        <begin position="27"/>
        <end position="427"/>
    </location>
</feature>
<dbReference type="InterPro" id="IPR006059">
    <property type="entry name" value="SBP"/>
</dbReference>
<protein>
    <submittedName>
        <fullName evidence="5">ABC transporter substrate-binding protein</fullName>
    </submittedName>
</protein>
<evidence type="ECO:0000256" key="1">
    <source>
        <dbReference type="ARBA" id="ARBA00008520"/>
    </source>
</evidence>
<dbReference type="CDD" id="cd14750">
    <property type="entry name" value="PBP2_TMBP"/>
    <property type="match status" value="1"/>
</dbReference>
<dbReference type="SUPFAM" id="SSF53850">
    <property type="entry name" value="Periplasmic binding protein-like II"/>
    <property type="match status" value="1"/>
</dbReference>
<evidence type="ECO:0000313" key="5">
    <source>
        <dbReference type="EMBL" id="GAA0741693.1"/>
    </source>
</evidence>
<keyword evidence="2" id="KW-0813">Transport</keyword>
<accession>A0ABN1JKG5</accession>
<evidence type="ECO:0000256" key="4">
    <source>
        <dbReference type="SAM" id="SignalP"/>
    </source>
</evidence>
<dbReference type="PANTHER" id="PTHR30061:SF50">
    <property type="entry name" value="MALTOSE_MALTODEXTRIN-BINDING PERIPLASMIC PROTEIN"/>
    <property type="match status" value="1"/>
</dbReference>
<dbReference type="EMBL" id="BAAAEW010000003">
    <property type="protein sequence ID" value="GAA0741693.1"/>
    <property type="molecule type" value="Genomic_DNA"/>
</dbReference>
<comment type="similarity">
    <text evidence="1">Belongs to the bacterial solute-binding protein 1 family.</text>
</comment>
<name>A0ABN1JKG5_9BURK</name>
<gene>
    <name evidence="5" type="ORF">GCM10009107_04500</name>
</gene>
<evidence type="ECO:0000313" key="6">
    <source>
        <dbReference type="Proteomes" id="UP001500279"/>
    </source>
</evidence>
<keyword evidence="3 4" id="KW-0732">Signal</keyword>
<keyword evidence="6" id="KW-1185">Reference proteome</keyword>